<dbReference type="FunFam" id="3.30.420.10:FF:000007">
    <property type="entry name" value="Interferon-stimulated exonuclease gene 20"/>
    <property type="match status" value="1"/>
</dbReference>
<evidence type="ECO:0000256" key="6">
    <source>
        <dbReference type="ARBA" id="ARBA00022801"/>
    </source>
</evidence>
<evidence type="ECO:0000256" key="4">
    <source>
        <dbReference type="ARBA" id="ARBA00022552"/>
    </source>
</evidence>
<dbReference type="GO" id="GO:0004527">
    <property type="term" value="F:exonuclease activity"/>
    <property type="evidence" value="ECO:0000318"/>
    <property type="project" value="GO_Central"/>
</dbReference>
<keyword evidence="8" id="KW-0539">Nucleus</keyword>
<keyword evidence="5" id="KW-0540">Nuclease</keyword>
<dbReference type="Gene3D" id="3.30.420.10">
    <property type="entry name" value="Ribonuclease H-like superfamily/Ribonuclease H"/>
    <property type="match status" value="1"/>
</dbReference>
<dbReference type="GO" id="GO:0006396">
    <property type="term" value="P:RNA processing"/>
    <property type="evidence" value="ECO:0000318"/>
    <property type="project" value="GO_Central"/>
</dbReference>
<dbReference type="SMART" id="SM00479">
    <property type="entry name" value="EXOIII"/>
    <property type="match status" value="1"/>
</dbReference>
<dbReference type="SUPFAM" id="SSF53098">
    <property type="entry name" value="Ribonuclease H-like"/>
    <property type="match status" value="1"/>
</dbReference>
<evidence type="ECO:0000256" key="7">
    <source>
        <dbReference type="ARBA" id="ARBA00022839"/>
    </source>
</evidence>
<comment type="similarity">
    <text evidence="2">Belongs to the REXO4 family.</text>
</comment>
<feature type="domain" description="Exonuclease" evidence="11">
    <location>
        <begin position="104"/>
        <end position="263"/>
    </location>
</feature>
<dbReference type="GO" id="GO:0005634">
    <property type="term" value="C:nucleus"/>
    <property type="evidence" value="ECO:0000318"/>
    <property type="project" value="GO_Central"/>
</dbReference>
<dbReference type="RefSeq" id="XP_002172107.1">
    <property type="nucleotide sequence ID" value="XM_002172071.2"/>
</dbReference>
<evidence type="ECO:0000256" key="2">
    <source>
        <dbReference type="ARBA" id="ARBA00010489"/>
    </source>
</evidence>
<evidence type="ECO:0000256" key="3">
    <source>
        <dbReference type="ARBA" id="ARBA00016937"/>
    </source>
</evidence>
<accession>B6JWR3</accession>
<evidence type="ECO:0000256" key="1">
    <source>
        <dbReference type="ARBA" id="ARBA00004123"/>
    </source>
</evidence>
<evidence type="ECO:0000313" key="14">
    <source>
        <dbReference type="Proteomes" id="UP000001744"/>
    </source>
</evidence>
<evidence type="ECO:0000256" key="5">
    <source>
        <dbReference type="ARBA" id="ARBA00022722"/>
    </source>
</evidence>
<feature type="region of interest" description="Disordered" evidence="10">
    <location>
        <begin position="13"/>
        <end position="48"/>
    </location>
</feature>
<dbReference type="GeneID" id="7048915"/>
<dbReference type="GO" id="GO:0008408">
    <property type="term" value="F:3'-5' exonuclease activity"/>
    <property type="evidence" value="ECO:0007669"/>
    <property type="project" value="InterPro"/>
</dbReference>
<dbReference type="JaponicusDB" id="SJAG_00841">
    <property type="gene designation" value="rex4"/>
</dbReference>
<dbReference type="VEuPathDB" id="FungiDB:SJAG_00841"/>
<name>B6JWR3_SCHJY</name>
<evidence type="ECO:0000259" key="11">
    <source>
        <dbReference type="SMART" id="SM00479"/>
    </source>
</evidence>
<dbReference type="HOGENOM" id="CLU_022453_2_0_1"/>
<dbReference type="InterPro" id="IPR037431">
    <property type="entry name" value="REX4_DEDDh_dom"/>
</dbReference>
<dbReference type="OMA" id="FHMRDAP"/>
<reference evidence="12 14" key="1">
    <citation type="journal article" date="2011" name="Science">
        <title>Comparative functional genomics of the fission yeasts.</title>
        <authorList>
            <person name="Rhind N."/>
            <person name="Chen Z."/>
            <person name="Yassour M."/>
            <person name="Thompson D.A."/>
            <person name="Haas B.J."/>
            <person name="Habib N."/>
            <person name="Wapinski I."/>
            <person name="Roy S."/>
            <person name="Lin M.F."/>
            <person name="Heiman D.I."/>
            <person name="Young S.K."/>
            <person name="Furuya K."/>
            <person name="Guo Y."/>
            <person name="Pidoux A."/>
            <person name="Chen H.M."/>
            <person name="Robbertse B."/>
            <person name="Goldberg J.M."/>
            <person name="Aoki K."/>
            <person name="Bayne E.H."/>
            <person name="Berlin A.M."/>
            <person name="Desjardins C.A."/>
            <person name="Dobbs E."/>
            <person name="Dukaj L."/>
            <person name="Fan L."/>
            <person name="FitzGerald M.G."/>
            <person name="French C."/>
            <person name="Gujja S."/>
            <person name="Hansen K."/>
            <person name="Keifenheim D."/>
            <person name="Levin J.Z."/>
            <person name="Mosher R.A."/>
            <person name="Mueller C.A."/>
            <person name="Pfiffner J."/>
            <person name="Priest M."/>
            <person name="Russ C."/>
            <person name="Smialowska A."/>
            <person name="Swoboda P."/>
            <person name="Sykes S.M."/>
            <person name="Vaughn M."/>
            <person name="Vengrova S."/>
            <person name="Yoder R."/>
            <person name="Zeng Q."/>
            <person name="Allshire R."/>
            <person name="Baulcombe D."/>
            <person name="Birren B.W."/>
            <person name="Brown W."/>
            <person name="Ekwall K."/>
            <person name="Kellis M."/>
            <person name="Leatherwood J."/>
            <person name="Levin H."/>
            <person name="Margalit H."/>
            <person name="Martienssen R."/>
            <person name="Nieduszynski C.A."/>
            <person name="Spatafora J.W."/>
            <person name="Friedman N."/>
            <person name="Dalgaard J.Z."/>
            <person name="Baumann P."/>
            <person name="Niki H."/>
            <person name="Regev A."/>
            <person name="Nusbaum C."/>
        </authorList>
    </citation>
    <scope>NUCLEOTIDE SEQUENCE [LARGE SCALE GENOMIC DNA]</scope>
    <source>
        <strain evidence="14">yFS275 / FY16936</strain>
    </source>
</reference>
<dbReference type="GO" id="GO:0006364">
    <property type="term" value="P:rRNA processing"/>
    <property type="evidence" value="ECO:0007669"/>
    <property type="project" value="UniProtKB-KW"/>
</dbReference>
<organism evidence="12 14">
    <name type="scientific">Schizosaccharomyces japonicus (strain yFS275 / FY16936)</name>
    <name type="common">Fission yeast</name>
    <dbReference type="NCBI Taxonomy" id="402676"/>
    <lineage>
        <taxon>Eukaryota</taxon>
        <taxon>Fungi</taxon>
        <taxon>Dikarya</taxon>
        <taxon>Ascomycota</taxon>
        <taxon>Taphrinomycotina</taxon>
        <taxon>Schizosaccharomycetes</taxon>
        <taxon>Schizosaccharomycetales</taxon>
        <taxon>Schizosaccharomycetaceae</taxon>
        <taxon>Schizosaccharomyces</taxon>
    </lineage>
</organism>
<dbReference type="CDD" id="cd06144">
    <property type="entry name" value="REX4_like"/>
    <property type="match status" value="1"/>
</dbReference>
<evidence type="ECO:0000256" key="9">
    <source>
        <dbReference type="ARBA" id="ARBA00025599"/>
    </source>
</evidence>
<keyword evidence="6" id="KW-0378">Hydrolase</keyword>
<dbReference type="GO" id="GO:0003676">
    <property type="term" value="F:nucleic acid binding"/>
    <property type="evidence" value="ECO:0007669"/>
    <property type="project" value="InterPro"/>
</dbReference>
<comment type="function">
    <text evidence="9">Exoribonuclease involved in ribosome biosynthesis. Involved in the processing of ITS1, the internal transcribed spacer localized between the 18S and 5.8S rRNAs.</text>
</comment>
<sequence length="278" mass="31204">MSSNWEKLQKTLLKSTKKGRVEKKKNKSKITNFVTKKASRTDTSKSSEHDIAAAVLADAEKKKDSNDLRSFVEDNDLSASQIIAAYGDDASGLVKTVNMDKLGKYIAMDCEMVGVANDVSVLARVSIVNYHGRVVYDTFVRPKERVLDWRTWVSGVKSHHLRDAPSFEEAQKTVADILDGRVLVGHAVHHDLKALLLSHPRRMIRDTSKFPGYRKLAKGRTPSLKKLTQQLLGKEIQTGQHSSVQDAQATMELYKRVKAEMDEHVLKKHALQARATKE</sequence>
<evidence type="ECO:0000313" key="13">
    <source>
        <dbReference type="JaponicusDB" id="SJAG_00841"/>
    </source>
</evidence>
<keyword evidence="7" id="KW-0269">Exonuclease</keyword>
<dbReference type="PANTHER" id="PTHR12801:SF45">
    <property type="entry name" value="RNA EXONUCLEASE 4"/>
    <property type="match status" value="1"/>
</dbReference>
<dbReference type="eggNOG" id="KOG2249">
    <property type="taxonomic scope" value="Eukaryota"/>
</dbReference>
<keyword evidence="14" id="KW-1185">Reference proteome</keyword>
<dbReference type="Proteomes" id="UP000001744">
    <property type="component" value="Unassembled WGS sequence"/>
</dbReference>
<evidence type="ECO:0000256" key="10">
    <source>
        <dbReference type="SAM" id="MobiDB-lite"/>
    </source>
</evidence>
<gene>
    <name evidence="13" type="primary">rex4</name>
    <name evidence="12" type="ORF">SJAG_00841</name>
</gene>
<feature type="compositionally biased region" description="Basic residues" evidence="10">
    <location>
        <begin position="15"/>
        <end position="28"/>
    </location>
</feature>
<dbReference type="InterPro" id="IPR012337">
    <property type="entry name" value="RNaseH-like_sf"/>
</dbReference>
<proteinExistence type="inferred from homology"/>
<protein>
    <recommendedName>
        <fullName evidence="3">RNA exonuclease 4</fullName>
    </recommendedName>
</protein>
<dbReference type="InterPro" id="IPR036397">
    <property type="entry name" value="RNaseH_sf"/>
</dbReference>
<dbReference type="OrthoDB" id="8191639at2759"/>
<dbReference type="InterPro" id="IPR047021">
    <property type="entry name" value="REXO1/3/4-like"/>
</dbReference>
<evidence type="ECO:0000313" key="12">
    <source>
        <dbReference type="EMBL" id="EEB05814.1"/>
    </source>
</evidence>
<dbReference type="EMBL" id="KE651166">
    <property type="protein sequence ID" value="EEB05814.1"/>
    <property type="molecule type" value="Genomic_DNA"/>
</dbReference>
<evidence type="ECO:0000256" key="8">
    <source>
        <dbReference type="ARBA" id="ARBA00023242"/>
    </source>
</evidence>
<dbReference type="PANTHER" id="PTHR12801">
    <property type="entry name" value="RNA EXONUCLEASE REXO1 / RECO3 FAMILY MEMBER-RELATED"/>
    <property type="match status" value="1"/>
</dbReference>
<dbReference type="Pfam" id="PF00929">
    <property type="entry name" value="RNase_T"/>
    <property type="match status" value="1"/>
</dbReference>
<keyword evidence="4" id="KW-0698">rRNA processing</keyword>
<comment type="subcellular location">
    <subcellularLocation>
        <location evidence="1">Nucleus</location>
    </subcellularLocation>
</comment>
<dbReference type="STRING" id="402676.B6JWR3"/>
<dbReference type="AlphaFoldDB" id="B6JWR3"/>
<feature type="compositionally biased region" description="Basic and acidic residues" evidence="10">
    <location>
        <begin position="39"/>
        <end position="48"/>
    </location>
</feature>
<dbReference type="InterPro" id="IPR013520">
    <property type="entry name" value="Ribonucl_H"/>
</dbReference>